<dbReference type="AlphaFoldDB" id="A0A151S048"/>
<evidence type="ECO:0000256" key="9">
    <source>
        <dbReference type="ARBA" id="ARBA00023172"/>
    </source>
</evidence>
<dbReference type="GO" id="GO:0046872">
    <property type="term" value="F:metal ion binding"/>
    <property type="evidence" value="ECO:0007669"/>
    <property type="project" value="UniProtKB-KW"/>
</dbReference>
<dbReference type="Pfam" id="PF25597">
    <property type="entry name" value="SH3_retrovirus"/>
    <property type="match status" value="1"/>
</dbReference>
<reference evidence="13" key="1">
    <citation type="journal article" date="2012" name="Nat. Biotechnol.">
        <title>Draft genome sequence of pigeonpea (Cajanus cajan), an orphan legume crop of resource-poor farmers.</title>
        <authorList>
            <person name="Varshney R.K."/>
            <person name="Chen W."/>
            <person name="Li Y."/>
            <person name="Bharti A.K."/>
            <person name="Saxena R.K."/>
            <person name="Schlueter J.A."/>
            <person name="Donoghue M.T."/>
            <person name="Azam S."/>
            <person name="Fan G."/>
            <person name="Whaley A.M."/>
            <person name="Farmer A.D."/>
            <person name="Sheridan J."/>
            <person name="Iwata A."/>
            <person name="Tuteja R."/>
            <person name="Penmetsa R.V."/>
            <person name="Wu W."/>
            <person name="Upadhyaya H.D."/>
            <person name="Yang S.P."/>
            <person name="Shah T."/>
            <person name="Saxena K.B."/>
            <person name="Michael T."/>
            <person name="McCombie W.R."/>
            <person name="Yang B."/>
            <person name="Zhang G."/>
            <person name="Yang H."/>
            <person name="Wang J."/>
            <person name="Spillane C."/>
            <person name="Cook D.R."/>
            <person name="May G.D."/>
            <person name="Xu X."/>
            <person name="Jackson S.A."/>
        </authorList>
    </citation>
    <scope>NUCLEOTIDE SEQUENCE [LARGE SCALE GENOMIC DNA]</scope>
</reference>
<accession>A0A151S048</accession>
<organism evidence="13 14">
    <name type="scientific">Cajanus cajan</name>
    <name type="common">Pigeon pea</name>
    <name type="synonym">Cajanus indicus</name>
    <dbReference type="NCBI Taxonomy" id="3821"/>
    <lineage>
        <taxon>Eukaryota</taxon>
        <taxon>Viridiplantae</taxon>
        <taxon>Streptophyta</taxon>
        <taxon>Embryophyta</taxon>
        <taxon>Tracheophyta</taxon>
        <taxon>Spermatophyta</taxon>
        <taxon>Magnoliopsida</taxon>
        <taxon>eudicotyledons</taxon>
        <taxon>Gunneridae</taxon>
        <taxon>Pentapetalae</taxon>
        <taxon>rosids</taxon>
        <taxon>fabids</taxon>
        <taxon>Fabales</taxon>
        <taxon>Fabaceae</taxon>
        <taxon>Papilionoideae</taxon>
        <taxon>50 kb inversion clade</taxon>
        <taxon>NPAAA clade</taxon>
        <taxon>indigoferoid/millettioid clade</taxon>
        <taxon>Phaseoleae</taxon>
        <taxon>Cajanus</taxon>
    </lineage>
</organism>
<keyword evidence="14" id="KW-1185">Reference proteome</keyword>
<keyword evidence="8" id="KW-0239">DNA-directed DNA polymerase</keyword>
<keyword evidence="5" id="KW-0460">Magnesium</keyword>
<evidence type="ECO:0000256" key="7">
    <source>
        <dbReference type="ARBA" id="ARBA00022918"/>
    </source>
</evidence>
<gene>
    <name evidence="13" type="ORF">KK1_030147</name>
</gene>
<dbReference type="GO" id="GO:0004519">
    <property type="term" value="F:endonuclease activity"/>
    <property type="evidence" value="ECO:0007669"/>
    <property type="project" value="UniProtKB-KW"/>
</dbReference>
<keyword evidence="10" id="KW-0511">Multifunctional enzyme</keyword>
<evidence type="ECO:0000256" key="4">
    <source>
        <dbReference type="ARBA" id="ARBA00022801"/>
    </source>
</evidence>
<protein>
    <submittedName>
        <fullName evidence="13">Retrovirus-related Pol polyprotein from transposon TNT 1-94</fullName>
    </submittedName>
</protein>
<keyword evidence="8" id="KW-0808">Transferase</keyword>
<name>A0A151S048_CAJCA</name>
<evidence type="ECO:0000256" key="6">
    <source>
        <dbReference type="ARBA" id="ARBA00022908"/>
    </source>
</evidence>
<dbReference type="Proteomes" id="UP000075243">
    <property type="component" value="Unassembled WGS sequence"/>
</dbReference>
<evidence type="ECO:0000256" key="1">
    <source>
        <dbReference type="ARBA" id="ARBA00022722"/>
    </source>
</evidence>
<evidence type="ECO:0000313" key="13">
    <source>
        <dbReference type="EMBL" id="KYP48195.1"/>
    </source>
</evidence>
<proteinExistence type="predicted"/>
<dbReference type="InterPro" id="IPR039537">
    <property type="entry name" value="Retrotran_Ty1/copia-like"/>
</dbReference>
<dbReference type="GO" id="GO:0016787">
    <property type="term" value="F:hydrolase activity"/>
    <property type="evidence" value="ECO:0007669"/>
    <property type="project" value="UniProtKB-KW"/>
</dbReference>
<keyword evidence="6" id="KW-0229">DNA integration</keyword>
<dbReference type="InterPro" id="IPR057670">
    <property type="entry name" value="SH3_retrovirus"/>
</dbReference>
<evidence type="ECO:0000256" key="10">
    <source>
        <dbReference type="ARBA" id="ARBA00023268"/>
    </source>
</evidence>
<sequence length="356" mass="41621">MCFGHFHFSGLNYLSRKEYVSSLPIVNIPNGVCETCEIGKKHRESFPTRVPWRAKKLLEIVHSYLCTVEIPTHGGSGYFITFIDDFSRKTWYTAIYILNKCLTKSVHYKIPKEAWSGRRPSIRHLKIFGCISYAHVLDQLRKKLDDKGKRCVFIGYSSNSKTYKIYNSKTKVIISRNVTFNEKGMWDWSPKSQKEIMVISNNYEYSEGQPNLVVDESKSFNKPRRHHQLPARLEDYVMGNDNDLSDEKIINFALFAYCELVNFEEASSVKKWRKAMDDEIHAIEKNETWELTYLPIDKRPIGVKWVYKIKYNPKGEVDHFKARLVAKGYKQKLGIDYFEVFAPIARLDTIHMIISL</sequence>
<evidence type="ECO:0000256" key="8">
    <source>
        <dbReference type="ARBA" id="ARBA00022932"/>
    </source>
</evidence>
<dbReference type="PANTHER" id="PTHR42648">
    <property type="entry name" value="TRANSPOSASE, PUTATIVE-RELATED"/>
    <property type="match status" value="1"/>
</dbReference>
<dbReference type="GO" id="GO:0003964">
    <property type="term" value="F:RNA-directed DNA polymerase activity"/>
    <property type="evidence" value="ECO:0007669"/>
    <property type="project" value="UniProtKB-KW"/>
</dbReference>
<dbReference type="Pfam" id="PF07727">
    <property type="entry name" value="RVT_2"/>
    <property type="match status" value="1"/>
</dbReference>
<dbReference type="InterPro" id="IPR013103">
    <property type="entry name" value="RVT_2"/>
</dbReference>
<keyword evidence="4" id="KW-0378">Hydrolase</keyword>
<dbReference type="GO" id="GO:0015074">
    <property type="term" value="P:DNA integration"/>
    <property type="evidence" value="ECO:0007669"/>
    <property type="project" value="UniProtKB-KW"/>
</dbReference>
<keyword evidence="8" id="KW-0548">Nucleotidyltransferase</keyword>
<evidence type="ECO:0000256" key="2">
    <source>
        <dbReference type="ARBA" id="ARBA00022723"/>
    </source>
</evidence>
<keyword evidence="3" id="KW-0255">Endonuclease</keyword>
<dbReference type="PANTHER" id="PTHR42648:SF11">
    <property type="entry name" value="TRANSPOSON TY4-P GAG-POL POLYPROTEIN"/>
    <property type="match status" value="1"/>
</dbReference>
<dbReference type="GO" id="GO:0006310">
    <property type="term" value="P:DNA recombination"/>
    <property type="evidence" value="ECO:0007669"/>
    <property type="project" value="UniProtKB-KW"/>
</dbReference>
<evidence type="ECO:0000259" key="11">
    <source>
        <dbReference type="Pfam" id="PF07727"/>
    </source>
</evidence>
<keyword evidence="1" id="KW-0540">Nuclease</keyword>
<dbReference type="GO" id="GO:0003887">
    <property type="term" value="F:DNA-directed DNA polymerase activity"/>
    <property type="evidence" value="ECO:0007669"/>
    <property type="project" value="UniProtKB-KW"/>
</dbReference>
<keyword evidence="2" id="KW-0479">Metal-binding</keyword>
<feature type="domain" description="Retroviral polymerase SH3-like" evidence="12">
    <location>
        <begin position="130"/>
        <end position="193"/>
    </location>
</feature>
<keyword evidence="9" id="KW-0233">DNA recombination</keyword>
<evidence type="ECO:0000256" key="5">
    <source>
        <dbReference type="ARBA" id="ARBA00022842"/>
    </source>
</evidence>
<feature type="domain" description="Reverse transcriptase Ty1/copia-type" evidence="11">
    <location>
        <begin position="286"/>
        <end position="355"/>
    </location>
</feature>
<keyword evidence="7" id="KW-0695">RNA-directed DNA polymerase</keyword>
<evidence type="ECO:0000313" key="14">
    <source>
        <dbReference type="Proteomes" id="UP000075243"/>
    </source>
</evidence>
<dbReference type="EMBL" id="KQ483506">
    <property type="protein sequence ID" value="KYP48195.1"/>
    <property type="molecule type" value="Genomic_DNA"/>
</dbReference>
<evidence type="ECO:0000259" key="12">
    <source>
        <dbReference type="Pfam" id="PF25597"/>
    </source>
</evidence>
<evidence type="ECO:0000256" key="3">
    <source>
        <dbReference type="ARBA" id="ARBA00022759"/>
    </source>
</evidence>
<dbReference type="Gramene" id="C.cajan_34217.t">
    <property type="protein sequence ID" value="C.cajan_34217.t"/>
    <property type="gene ID" value="C.cajan_34217"/>
</dbReference>